<dbReference type="Proteomes" id="UP001596098">
    <property type="component" value="Unassembled WGS sequence"/>
</dbReference>
<evidence type="ECO:0000313" key="1">
    <source>
        <dbReference type="EMBL" id="MFC6152125.1"/>
    </source>
</evidence>
<proteinExistence type="predicted"/>
<sequence length="188" mass="19743">MARPTSLDLTDLSDAGQRWRRVPMDGANVGIDVVPLASHPDDFVILARFPAGFERPVAGGYNAAETFLVLDGELQLNGTTVRRGDLTHVPAEIVRNGMSTAGGCTALAWFSGPATFLTPDELGECTLAVSTERVDDTTPTGAVLATPEAHWTLAAGAQGECVDVGLTRWTVEAAPAVGEGASLVRTRR</sequence>
<dbReference type="SUPFAM" id="SSF51182">
    <property type="entry name" value="RmlC-like cupins"/>
    <property type="match status" value="1"/>
</dbReference>
<organism evidence="1 2">
    <name type="scientific">Nocardioides yefusunii</name>
    <dbReference type="NCBI Taxonomy" id="2500546"/>
    <lineage>
        <taxon>Bacteria</taxon>
        <taxon>Bacillati</taxon>
        <taxon>Actinomycetota</taxon>
        <taxon>Actinomycetes</taxon>
        <taxon>Propionibacteriales</taxon>
        <taxon>Nocardioidaceae</taxon>
        <taxon>Nocardioides</taxon>
    </lineage>
</organism>
<evidence type="ECO:0008006" key="3">
    <source>
        <dbReference type="Google" id="ProtNLM"/>
    </source>
</evidence>
<dbReference type="EMBL" id="JBHSQI010000001">
    <property type="protein sequence ID" value="MFC6152125.1"/>
    <property type="molecule type" value="Genomic_DNA"/>
</dbReference>
<name>A0ABW1QU61_9ACTN</name>
<dbReference type="Gene3D" id="2.60.120.10">
    <property type="entry name" value="Jelly Rolls"/>
    <property type="match status" value="1"/>
</dbReference>
<comment type="caution">
    <text evidence="1">The sequence shown here is derived from an EMBL/GenBank/DDBJ whole genome shotgun (WGS) entry which is preliminary data.</text>
</comment>
<gene>
    <name evidence="1" type="ORF">ACFPWU_00385</name>
</gene>
<keyword evidence="2" id="KW-1185">Reference proteome</keyword>
<protein>
    <recommendedName>
        <fullName evidence="3">Cupin domain-containing protein</fullName>
    </recommendedName>
</protein>
<dbReference type="InterPro" id="IPR014710">
    <property type="entry name" value="RmlC-like_jellyroll"/>
</dbReference>
<reference evidence="2" key="1">
    <citation type="journal article" date="2019" name="Int. J. Syst. Evol. Microbiol.">
        <title>The Global Catalogue of Microorganisms (GCM) 10K type strain sequencing project: providing services to taxonomists for standard genome sequencing and annotation.</title>
        <authorList>
            <consortium name="The Broad Institute Genomics Platform"/>
            <consortium name="The Broad Institute Genome Sequencing Center for Infectious Disease"/>
            <person name="Wu L."/>
            <person name="Ma J."/>
        </authorList>
    </citation>
    <scope>NUCLEOTIDE SEQUENCE [LARGE SCALE GENOMIC DNA]</scope>
    <source>
        <strain evidence="2">DFY28</strain>
    </source>
</reference>
<accession>A0ABW1QU61</accession>
<dbReference type="RefSeq" id="WP_128220160.1">
    <property type="nucleotide sequence ID" value="NZ_CP034929.1"/>
</dbReference>
<dbReference type="InterPro" id="IPR011051">
    <property type="entry name" value="RmlC_Cupin_sf"/>
</dbReference>
<evidence type="ECO:0000313" key="2">
    <source>
        <dbReference type="Proteomes" id="UP001596098"/>
    </source>
</evidence>